<protein>
    <submittedName>
        <fullName evidence="2">Uncharacterized protein</fullName>
    </submittedName>
</protein>
<comment type="caution">
    <text evidence="2">The sequence shown here is derived from an EMBL/GenBank/DDBJ whole genome shotgun (WGS) entry which is preliminary data.</text>
</comment>
<gene>
    <name evidence="2" type="ORF">B0T14DRAFT_564046</name>
</gene>
<proteinExistence type="predicted"/>
<keyword evidence="3" id="KW-1185">Reference proteome</keyword>
<evidence type="ECO:0000256" key="1">
    <source>
        <dbReference type="SAM" id="SignalP"/>
    </source>
</evidence>
<organism evidence="2 3">
    <name type="scientific">Immersiella caudata</name>
    <dbReference type="NCBI Taxonomy" id="314043"/>
    <lineage>
        <taxon>Eukaryota</taxon>
        <taxon>Fungi</taxon>
        <taxon>Dikarya</taxon>
        <taxon>Ascomycota</taxon>
        <taxon>Pezizomycotina</taxon>
        <taxon>Sordariomycetes</taxon>
        <taxon>Sordariomycetidae</taxon>
        <taxon>Sordariales</taxon>
        <taxon>Lasiosphaeriaceae</taxon>
        <taxon>Immersiella</taxon>
    </lineage>
</organism>
<evidence type="ECO:0000313" key="3">
    <source>
        <dbReference type="Proteomes" id="UP001175000"/>
    </source>
</evidence>
<evidence type="ECO:0000313" key="2">
    <source>
        <dbReference type="EMBL" id="KAK0622603.1"/>
    </source>
</evidence>
<name>A0AA39WVW3_9PEZI</name>
<dbReference type="AlphaFoldDB" id="A0AA39WVW3"/>
<accession>A0AA39WVW3</accession>
<sequence length="65" mass="6667">MRLFAIITVLASLASAMPEPVAEPAVAEAETLDKRACTYSGGQAAWTSVAQVPVAIATFTAATPM</sequence>
<reference evidence="2" key="1">
    <citation type="submission" date="2023-06" db="EMBL/GenBank/DDBJ databases">
        <title>Genome-scale phylogeny and comparative genomics of the fungal order Sordariales.</title>
        <authorList>
            <consortium name="Lawrence Berkeley National Laboratory"/>
            <person name="Hensen N."/>
            <person name="Bonometti L."/>
            <person name="Westerberg I."/>
            <person name="Brannstrom I.O."/>
            <person name="Guillou S."/>
            <person name="Cros-Aarteil S."/>
            <person name="Calhoun S."/>
            <person name="Haridas S."/>
            <person name="Kuo A."/>
            <person name="Mondo S."/>
            <person name="Pangilinan J."/>
            <person name="Riley R."/>
            <person name="Labutti K."/>
            <person name="Andreopoulos B."/>
            <person name="Lipzen A."/>
            <person name="Chen C."/>
            <person name="Yanf M."/>
            <person name="Daum C."/>
            <person name="Ng V."/>
            <person name="Clum A."/>
            <person name="Steindorff A."/>
            <person name="Ohm R."/>
            <person name="Martin F."/>
            <person name="Silar P."/>
            <person name="Natvig D."/>
            <person name="Lalanne C."/>
            <person name="Gautier V."/>
            <person name="Ament-Velasquez S.L."/>
            <person name="Kruys A."/>
            <person name="Hutchinson M.I."/>
            <person name="Powell A.J."/>
            <person name="Barry K."/>
            <person name="Miller A.N."/>
            <person name="Grigoriev I.V."/>
            <person name="Debuchy R."/>
            <person name="Gladieux P."/>
            <person name="Thoren M.H."/>
            <person name="Johannesson H."/>
        </authorList>
    </citation>
    <scope>NUCLEOTIDE SEQUENCE</scope>
    <source>
        <strain evidence="2">CBS 606.72</strain>
    </source>
</reference>
<keyword evidence="1" id="KW-0732">Signal</keyword>
<dbReference type="Proteomes" id="UP001175000">
    <property type="component" value="Unassembled WGS sequence"/>
</dbReference>
<feature type="signal peptide" evidence="1">
    <location>
        <begin position="1"/>
        <end position="16"/>
    </location>
</feature>
<dbReference type="EMBL" id="JAULSU010000003">
    <property type="protein sequence ID" value="KAK0622603.1"/>
    <property type="molecule type" value="Genomic_DNA"/>
</dbReference>
<feature type="chain" id="PRO_5041357261" evidence="1">
    <location>
        <begin position="17"/>
        <end position="65"/>
    </location>
</feature>